<proteinExistence type="predicted"/>
<dbReference type="EMBL" id="CXSU01000005">
    <property type="protein sequence ID" value="CTQ48299.1"/>
    <property type="molecule type" value="Genomic_DNA"/>
</dbReference>
<dbReference type="GO" id="GO:0016874">
    <property type="term" value="F:ligase activity"/>
    <property type="evidence" value="ECO:0007669"/>
    <property type="project" value="UniProtKB-KW"/>
</dbReference>
<dbReference type="OrthoDB" id="5451971at2"/>
<dbReference type="Proteomes" id="UP000049222">
    <property type="component" value="Unassembled WGS sequence"/>
</dbReference>
<name>A0A0M6YEV8_9RHOB</name>
<dbReference type="RefSeq" id="WP_055081916.1">
    <property type="nucleotide sequence ID" value="NZ_CXSU01000005.1"/>
</dbReference>
<dbReference type="InterPro" id="IPR036420">
    <property type="entry name" value="BRCT_dom_sf"/>
</dbReference>
<organism evidence="1 2">
    <name type="scientific">Jannaschia donghaensis</name>
    <dbReference type="NCBI Taxonomy" id="420998"/>
    <lineage>
        <taxon>Bacteria</taxon>
        <taxon>Pseudomonadati</taxon>
        <taxon>Pseudomonadota</taxon>
        <taxon>Alphaproteobacteria</taxon>
        <taxon>Rhodobacterales</taxon>
        <taxon>Roseobacteraceae</taxon>
        <taxon>Jannaschia</taxon>
    </lineage>
</organism>
<evidence type="ECO:0000313" key="1">
    <source>
        <dbReference type="EMBL" id="CTQ48299.1"/>
    </source>
</evidence>
<dbReference type="STRING" id="420998.JDO7802_00301"/>
<keyword evidence="1" id="KW-0436">Ligase</keyword>
<dbReference type="Gene3D" id="3.40.50.10190">
    <property type="entry name" value="BRCT domain"/>
    <property type="match status" value="1"/>
</dbReference>
<accession>A0A0M6YEV8</accession>
<gene>
    <name evidence="1" type="ORF">JDO7802_00301</name>
</gene>
<dbReference type="AlphaFoldDB" id="A0A0M6YEV8"/>
<reference evidence="1 2" key="1">
    <citation type="submission" date="2015-07" db="EMBL/GenBank/DDBJ databases">
        <authorList>
            <person name="Noorani M."/>
        </authorList>
    </citation>
    <scope>NUCLEOTIDE SEQUENCE [LARGE SCALE GENOMIC DNA]</scope>
    <source>
        <strain evidence="1 2">CECT 7802</strain>
    </source>
</reference>
<evidence type="ECO:0000313" key="2">
    <source>
        <dbReference type="Proteomes" id="UP000049222"/>
    </source>
</evidence>
<protein>
    <submittedName>
        <fullName evidence="1">NAD-dependent DNA ligase LigA</fullName>
    </submittedName>
</protein>
<keyword evidence="2" id="KW-1185">Reference proteome</keyword>
<sequence length="297" mass="31586">MAKIGYESEVLDSIHAKANTAKNECFFVGFLDGVLANARIDETELEPLLAECASICRLAGDADAAEIIAEASAGHVDTPAELLELLTQIAEIRADKIDATCHRSSANRILGICAGINCDAIITTAEARKLAVVLSSDHDLSHDPRISALRHAVRDSLEDDKITPEEGEEISHLITQLVGDSYAETGIPSSEAVPVINDLDAIDDATLEGRKVLLTGAFAFGTRRAVSDRLQEFGAIIQTSASAKTEIVIIGSEGSPNWTHMSHGGKLSKVLALRAEAPAPRIYVEAQLSAVLADRPD</sequence>